<reference evidence="7" key="2">
    <citation type="submission" date="2020-02" db="EMBL/GenBank/DDBJ databases">
        <title>Identification and distribution of gene clusters putatively required for synthesis of sphingolipid metabolism inhibitors in phylogenetically diverse species of the filamentous fungus Fusarium.</title>
        <authorList>
            <person name="Kim H.-S."/>
            <person name="Busman M."/>
            <person name="Brown D.W."/>
            <person name="Divon H."/>
            <person name="Uhlig S."/>
            <person name="Proctor R.H."/>
        </authorList>
    </citation>
    <scope>NUCLEOTIDE SEQUENCE</scope>
    <source>
        <strain evidence="7">NRRL 25174</strain>
    </source>
</reference>
<sequence length="469" mass="52804">MKNCHHSSLYKECSPAARAAGFVRPSADQRLSALSTTGRRARGNLLADREGSNDSWTFPAPLVLPDDDLAQESDQEGQTVKDWHDMINTGDRNGVTARRKKIHVILPPIIPQDMAKLQDWYIPVLPESNAPENLDKWTSAFTKIDDLVSYLEVFYHPMEIVLSTNKFTWRPWREPRRRRRYKKASTTATVGLETPDGTKLYPVRCRPSPDGFAKMQMHLGDITDVLLCRPPQDAYCTVMVTDHDLYEDDEDEFTVGRSWGLDRISVVSAFRYNPALDATFGIDRAHLWPSSHCKLFVDAQCGINNTQRRRKADDERPAGVPPSDSALALAVKAAKSVPKPVTRDELASYWFARLAVTVSHEIGHCFGLDHCVYYACVMQGVASIRQDGQVPPYLCPICAAKLGFELGALVPGFGTRMAKQQVWLKEQYVVMKEWCGKWNHVPQFAGFEAWLAKRLEDMNGEGDEAESSQ</sequence>
<keyword evidence="2" id="KW-0645">Protease</keyword>
<dbReference type="GO" id="GO:0046872">
    <property type="term" value="F:metal ion binding"/>
    <property type="evidence" value="ECO:0007669"/>
    <property type="project" value="UniProtKB-KW"/>
</dbReference>
<accession>A0A9P5E0A1</accession>
<comment type="cofactor">
    <cofactor evidence="1">
        <name>Zn(2+)</name>
        <dbReference type="ChEBI" id="CHEBI:29105"/>
    </cofactor>
</comment>
<dbReference type="InterPro" id="IPR024079">
    <property type="entry name" value="MetalloPept_cat_dom_sf"/>
</dbReference>
<dbReference type="EMBL" id="PVQB02000211">
    <property type="protein sequence ID" value="KAF4340963.1"/>
    <property type="molecule type" value="Genomic_DNA"/>
</dbReference>
<dbReference type="InterPro" id="IPR012962">
    <property type="entry name" value="Pept_M54_archaemetzincn"/>
</dbReference>
<comment type="caution">
    <text evidence="7">The sequence shown here is derived from an EMBL/GenBank/DDBJ whole genome shotgun (WGS) entry which is preliminary data.</text>
</comment>
<protein>
    <recommendedName>
        <fullName evidence="9">Archaemetzincin-2</fullName>
    </recommendedName>
</protein>
<dbReference type="GO" id="GO:0006508">
    <property type="term" value="P:proteolysis"/>
    <property type="evidence" value="ECO:0007669"/>
    <property type="project" value="UniProtKB-KW"/>
</dbReference>
<keyword evidence="5" id="KW-0862">Zinc</keyword>
<evidence type="ECO:0008006" key="9">
    <source>
        <dbReference type="Google" id="ProtNLM"/>
    </source>
</evidence>
<dbReference type="SUPFAM" id="SSF55486">
    <property type="entry name" value="Metalloproteases ('zincins'), catalytic domain"/>
    <property type="match status" value="1"/>
</dbReference>
<dbReference type="OrthoDB" id="2365600at2759"/>
<reference evidence="7" key="1">
    <citation type="journal article" date="2017" name="Mycologia">
        <title>Fusarium algeriense, sp. nov., a novel toxigenic crown rot pathogen of durum wheat from Algeria is nested in the Fusarium burgessii species complex.</title>
        <authorList>
            <person name="Laraba I."/>
            <person name="Keddad A."/>
            <person name="Boureghda H."/>
            <person name="Abdallah N."/>
            <person name="Vaughan M.M."/>
            <person name="Proctor R.H."/>
            <person name="Busman M."/>
            <person name="O'Donnell K."/>
        </authorList>
    </citation>
    <scope>NUCLEOTIDE SEQUENCE</scope>
    <source>
        <strain evidence="7">NRRL 25174</strain>
    </source>
</reference>
<dbReference type="Proteomes" id="UP000730481">
    <property type="component" value="Unassembled WGS sequence"/>
</dbReference>
<keyword evidence="4" id="KW-0378">Hydrolase</keyword>
<dbReference type="Pfam" id="PF07998">
    <property type="entry name" value="Peptidase_M54"/>
    <property type="match status" value="1"/>
</dbReference>
<evidence type="ECO:0000256" key="3">
    <source>
        <dbReference type="ARBA" id="ARBA00022723"/>
    </source>
</evidence>
<keyword evidence="6" id="KW-0482">Metalloprotease</keyword>
<evidence type="ECO:0000256" key="5">
    <source>
        <dbReference type="ARBA" id="ARBA00022833"/>
    </source>
</evidence>
<dbReference type="CDD" id="cd11375">
    <property type="entry name" value="Peptidase_M54"/>
    <property type="match status" value="1"/>
</dbReference>
<dbReference type="PANTHER" id="PTHR15910">
    <property type="entry name" value="ARCHAEMETZINCIN"/>
    <property type="match status" value="1"/>
</dbReference>
<evidence type="ECO:0000256" key="6">
    <source>
        <dbReference type="ARBA" id="ARBA00023049"/>
    </source>
</evidence>
<keyword evidence="8" id="KW-1185">Reference proteome</keyword>
<dbReference type="PANTHER" id="PTHR15910:SF1">
    <property type="entry name" value="ARCHAEMETZINCIN-2"/>
    <property type="match status" value="1"/>
</dbReference>
<evidence type="ECO:0000256" key="4">
    <source>
        <dbReference type="ARBA" id="ARBA00022801"/>
    </source>
</evidence>
<evidence type="ECO:0000313" key="7">
    <source>
        <dbReference type="EMBL" id="KAF4340963.1"/>
    </source>
</evidence>
<proteinExistence type="predicted"/>
<organism evidence="7 8">
    <name type="scientific">Fusarium beomiforme</name>
    <dbReference type="NCBI Taxonomy" id="44412"/>
    <lineage>
        <taxon>Eukaryota</taxon>
        <taxon>Fungi</taxon>
        <taxon>Dikarya</taxon>
        <taxon>Ascomycota</taxon>
        <taxon>Pezizomycotina</taxon>
        <taxon>Sordariomycetes</taxon>
        <taxon>Hypocreomycetidae</taxon>
        <taxon>Hypocreales</taxon>
        <taxon>Nectriaceae</taxon>
        <taxon>Fusarium</taxon>
        <taxon>Fusarium burgessii species complex</taxon>
    </lineage>
</organism>
<dbReference type="AlphaFoldDB" id="A0A9P5E0A1"/>
<gene>
    <name evidence="7" type="ORF">FBEOM_5111</name>
</gene>
<evidence type="ECO:0000256" key="2">
    <source>
        <dbReference type="ARBA" id="ARBA00022670"/>
    </source>
</evidence>
<name>A0A9P5E0A1_9HYPO</name>
<evidence type="ECO:0000256" key="1">
    <source>
        <dbReference type="ARBA" id="ARBA00001947"/>
    </source>
</evidence>
<evidence type="ECO:0000313" key="8">
    <source>
        <dbReference type="Proteomes" id="UP000730481"/>
    </source>
</evidence>
<keyword evidence="3" id="KW-0479">Metal-binding</keyword>
<dbReference type="GO" id="GO:0008237">
    <property type="term" value="F:metallopeptidase activity"/>
    <property type="evidence" value="ECO:0007669"/>
    <property type="project" value="UniProtKB-KW"/>
</dbReference>
<dbReference type="Gene3D" id="3.40.390.10">
    <property type="entry name" value="Collagenase (Catalytic Domain)"/>
    <property type="match status" value="1"/>
</dbReference>